<comment type="caution">
    <text evidence="8">The sequence shown here is derived from an EMBL/GenBank/DDBJ whole genome shotgun (WGS) entry which is preliminary data.</text>
</comment>
<dbReference type="InterPro" id="IPR001357">
    <property type="entry name" value="BRCT_dom"/>
</dbReference>
<dbReference type="PROSITE" id="PS51265">
    <property type="entry name" value="ZF_DBF4"/>
    <property type="match status" value="1"/>
</dbReference>
<dbReference type="OrthoDB" id="21380at2759"/>
<dbReference type="SUPFAM" id="SSF52113">
    <property type="entry name" value="BRCT domain"/>
    <property type="match status" value="1"/>
</dbReference>
<name>A0A8S4AVF7_9TELE</name>
<dbReference type="EMBL" id="CAJRST010010001">
    <property type="protein sequence ID" value="CAG5905970.1"/>
    <property type="molecule type" value="Genomic_DNA"/>
</dbReference>
<keyword evidence="3" id="KW-0862">Zinc</keyword>
<feature type="region of interest" description="Disordered" evidence="5">
    <location>
        <begin position="396"/>
        <end position="424"/>
    </location>
</feature>
<dbReference type="GO" id="GO:0008270">
    <property type="term" value="F:zinc ion binding"/>
    <property type="evidence" value="ECO:0007669"/>
    <property type="project" value="UniProtKB-KW"/>
</dbReference>
<protein>
    <submittedName>
        <fullName evidence="8">(Atlantic silverside) hypothetical protein</fullName>
    </submittedName>
</protein>
<organism evidence="8 9">
    <name type="scientific">Menidia menidia</name>
    <name type="common">Atlantic silverside</name>
    <dbReference type="NCBI Taxonomy" id="238744"/>
    <lineage>
        <taxon>Eukaryota</taxon>
        <taxon>Metazoa</taxon>
        <taxon>Chordata</taxon>
        <taxon>Craniata</taxon>
        <taxon>Vertebrata</taxon>
        <taxon>Euteleostomi</taxon>
        <taxon>Actinopterygii</taxon>
        <taxon>Neopterygii</taxon>
        <taxon>Teleostei</taxon>
        <taxon>Neoteleostei</taxon>
        <taxon>Acanthomorphata</taxon>
        <taxon>Ovalentaria</taxon>
        <taxon>Atherinomorphae</taxon>
        <taxon>Atheriniformes</taxon>
        <taxon>Atherinopsidae</taxon>
        <taxon>Menidiinae</taxon>
        <taxon>Menidia</taxon>
    </lineage>
</organism>
<feature type="compositionally biased region" description="Basic and acidic residues" evidence="5">
    <location>
        <begin position="73"/>
        <end position="94"/>
    </location>
</feature>
<keyword evidence="1" id="KW-0479">Metal-binding</keyword>
<evidence type="ECO:0000256" key="3">
    <source>
        <dbReference type="ARBA" id="ARBA00022833"/>
    </source>
</evidence>
<dbReference type="InterPro" id="IPR038545">
    <property type="entry name" value="Znf_DBF_sf"/>
</dbReference>
<feature type="region of interest" description="Disordered" evidence="5">
    <location>
        <begin position="73"/>
        <end position="97"/>
    </location>
</feature>
<evidence type="ECO:0000313" key="8">
    <source>
        <dbReference type="EMBL" id="CAG5905970.1"/>
    </source>
</evidence>
<feature type="compositionally biased region" description="Basic residues" evidence="5">
    <location>
        <begin position="554"/>
        <end position="571"/>
    </location>
</feature>
<keyword evidence="9" id="KW-1185">Reference proteome</keyword>
<dbReference type="SMART" id="SM00586">
    <property type="entry name" value="ZnF_DBF"/>
    <property type="match status" value="1"/>
</dbReference>
<feature type="region of interest" description="Disordered" evidence="5">
    <location>
        <begin position="1"/>
        <end position="20"/>
    </location>
</feature>
<reference evidence="8" key="1">
    <citation type="submission" date="2021-05" db="EMBL/GenBank/DDBJ databases">
        <authorList>
            <person name="Tigano A."/>
        </authorList>
    </citation>
    <scope>NUCLEOTIDE SEQUENCE</scope>
</reference>
<dbReference type="GO" id="GO:0043539">
    <property type="term" value="F:protein serine/threonine kinase activator activity"/>
    <property type="evidence" value="ECO:0007669"/>
    <property type="project" value="TreeGrafter"/>
</dbReference>
<dbReference type="GO" id="GO:0010571">
    <property type="term" value="P:positive regulation of nuclear cell cycle DNA replication"/>
    <property type="evidence" value="ECO:0007669"/>
    <property type="project" value="TreeGrafter"/>
</dbReference>
<dbReference type="PROSITE" id="PS50172">
    <property type="entry name" value="BRCT"/>
    <property type="match status" value="1"/>
</dbReference>
<dbReference type="Proteomes" id="UP000677803">
    <property type="component" value="Unassembled WGS sequence"/>
</dbReference>
<dbReference type="GO" id="GO:0003676">
    <property type="term" value="F:nucleic acid binding"/>
    <property type="evidence" value="ECO:0007669"/>
    <property type="project" value="InterPro"/>
</dbReference>
<dbReference type="GO" id="GO:1901987">
    <property type="term" value="P:regulation of cell cycle phase transition"/>
    <property type="evidence" value="ECO:0007669"/>
    <property type="project" value="TreeGrafter"/>
</dbReference>
<evidence type="ECO:0000256" key="2">
    <source>
        <dbReference type="ARBA" id="ARBA00022771"/>
    </source>
</evidence>
<evidence type="ECO:0000259" key="6">
    <source>
        <dbReference type="PROSITE" id="PS50172"/>
    </source>
</evidence>
<dbReference type="InterPro" id="IPR006572">
    <property type="entry name" value="Znf_DBF"/>
</dbReference>
<evidence type="ECO:0000259" key="7">
    <source>
        <dbReference type="PROSITE" id="PS51265"/>
    </source>
</evidence>
<dbReference type="Gene3D" id="6.10.250.3410">
    <property type="entry name" value="DBF zinc finger"/>
    <property type="match status" value="1"/>
</dbReference>
<feature type="region of interest" description="Disordered" evidence="5">
    <location>
        <begin position="546"/>
        <end position="571"/>
    </location>
</feature>
<proteinExistence type="predicted"/>
<dbReference type="InterPro" id="IPR051590">
    <property type="entry name" value="Replication_Regulatory_Kinase"/>
</dbReference>
<evidence type="ECO:0000313" key="9">
    <source>
        <dbReference type="Proteomes" id="UP000677803"/>
    </source>
</evidence>
<dbReference type="Pfam" id="PF07535">
    <property type="entry name" value="zf-DBF"/>
    <property type="match status" value="1"/>
</dbReference>
<dbReference type="PANTHER" id="PTHR15375:SF24">
    <property type="entry name" value="PROTEIN DBF4 HOMOLOG B"/>
    <property type="match status" value="1"/>
</dbReference>
<feature type="domain" description="DBF4-type" evidence="7">
    <location>
        <begin position="251"/>
        <end position="300"/>
    </location>
</feature>
<feature type="domain" description="BRCT" evidence="6">
    <location>
        <begin position="18"/>
        <end position="74"/>
    </location>
</feature>
<evidence type="ECO:0000256" key="5">
    <source>
        <dbReference type="SAM" id="MobiDB-lite"/>
    </source>
</evidence>
<evidence type="ECO:0000256" key="1">
    <source>
        <dbReference type="ARBA" id="ARBA00022723"/>
    </source>
</evidence>
<gene>
    <name evidence="8" type="ORF">MMEN_LOCUS9534</name>
</gene>
<dbReference type="CDD" id="cd00027">
    <property type="entry name" value="BRCT"/>
    <property type="match status" value="1"/>
</dbReference>
<evidence type="ECO:0000256" key="4">
    <source>
        <dbReference type="PROSITE-ProRule" id="PRU00600"/>
    </source>
</evidence>
<dbReference type="FunFam" id="6.10.250.3410:FF:000001">
    <property type="entry name" value="Protein DBF4 homolog A"/>
    <property type="match status" value="1"/>
</dbReference>
<dbReference type="GO" id="GO:0031431">
    <property type="term" value="C:Dbf4-dependent protein kinase complex"/>
    <property type="evidence" value="ECO:0007669"/>
    <property type="project" value="TreeGrafter"/>
</dbReference>
<accession>A0A8S4AVF7</accession>
<dbReference type="InterPro" id="IPR036420">
    <property type="entry name" value="BRCT_dom_sf"/>
</dbReference>
<keyword evidence="2 4" id="KW-0863">Zinc-finger</keyword>
<dbReference type="AlphaFoldDB" id="A0A8S4AVF7"/>
<dbReference type="PANTHER" id="PTHR15375">
    <property type="entry name" value="ACTIVATOR OF S-PHASE KINASE-RELATED"/>
    <property type="match status" value="1"/>
</dbReference>
<sequence>MQPQQLSREPGPLGRLSTGQNKLEGKTFYLDNVKKRSTSLLLEVISFFGGKVESFLHKDVTFVVTGSQNGLKEKSVGTKEEAKETSDETQHLNKQESGLRNIKPGASRAMVCGSRGKALLEKAICNNERLQGNDVLSNARSWGVRILYADDALLYLKQLTRESLNAIHKRTEKTSTKQGSPAVKAAALRSPFLKIEDLSWKYKPLHMQSMTFHTLYYEGRFSPFESPPPPLFEKQMGERDNKSRTSPWRPRKKHLAYCECCREAFTNLEEHLQSDQHRSFVLDSSNYRAVDQLMSEMLPGFSPNPRRQSEDALSRLSSPLSIHDVCELEPLTDVETEHAVQALQTQFSVIQTPVPGQTSGPRLAGTASPSPAFAIPNPAALPPGTPASRAEADCRFSNVQPDSPRPATPVLTLKPQPESEPEYLADRVSPCPSWLLPDPYSLPPVLSPQVPYSFYNTDPCSEPPTLSPQKYTNEETLEGQMNEMSLTKCVSTFPSCSAPFRSVPESNAEGERGPNSRSLDGFSGLVCSIRGLKSAALTLGRSCSLPHQSAVKSNPKKRCRSASPEHRHRKRRRTLSFGHIEHKLNETNRPSESRETVQSRVFTKDPCPDLNAPRPSIVLGHLVRWAGLLTRRHVSSPPKQQAWTLLLTSAHLTVISSQDSQRSLSHSTSICIEPALIPDLAKLSPSLSNSDWDCDLSRLGLTTSAPPAPAESNCELDKELLHRRCPWMHDTSYESHLHTVLPPATPPASLCREDTEAFSWTVVQIVEVPL</sequence>